<evidence type="ECO:0000313" key="2">
    <source>
        <dbReference type="Proteomes" id="UP000316759"/>
    </source>
</evidence>
<name>A0A504Z2A9_FASGI</name>
<keyword evidence="2" id="KW-1185">Reference proteome</keyword>
<organism evidence="1 2">
    <name type="scientific">Fasciola gigantica</name>
    <name type="common">Giant liver fluke</name>
    <dbReference type="NCBI Taxonomy" id="46835"/>
    <lineage>
        <taxon>Eukaryota</taxon>
        <taxon>Metazoa</taxon>
        <taxon>Spiralia</taxon>
        <taxon>Lophotrochozoa</taxon>
        <taxon>Platyhelminthes</taxon>
        <taxon>Trematoda</taxon>
        <taxon>Digenea</taxon>
        <taxon>Plagiorchiida</taxon>
        <taxon>Echinostomata</taxon>
        <taxon>Echinostomatoidea</taxon>
        <taxon>Fasciolidae</taxon>
        <taxon>Fasciola</taxon>
    </lineage>
</organism>
<comment type="caution">
    <text evidence="1">The sequence shown here is derived from an EMBL/GenBank/DDBJ whole genome shotgun (WGS) entry which is preliminary data.</text>
</comment>
<dbReference type="EMBL" id="SUNJ01001353">
    <property type="protein sequence ID" value="TPP66845.1"/>
    <property type="molecule type" value="Genomic_DNA"/>
</dbReference>
<evidence type="ECO:0000313" key="1">
    <source>
        <dbReference type="EMBL" id="TPP66845.1"/>
    </source>
</evidence>
<dbReference type="AlphaFoldDB" id="A0A504Z2A9"/>
<proteinExistence type="predicted"/>
<dbReference type="Proteomes" id="UP000316759">
    <property type="component" value="Unassembled WGS sequence"/>
</dbReference>
<reference evidence="1 2" key="1">
    <citation type="submission" date="2019-04" db="EMBL/GenBank/DDBJ databases">
        <title>Annotation for the trematode Fasciola gigantica.</title>
        <authorList>
            <person name="Choi Y.-J."/>
        </authorList>
    </citation>
    <scope>NUCLEOTIDE SEQUENCE [LARGE SCALE GENOMIC DNA]</scope>
    <source>
        <strain evidence="1">Uganda_cow_1</strain>
    </source>
</reference>
<accession>A0A504Z2A9</accession>
<protein>
    <submittedName>
        <fullName evidence="1">Uncharacterized protein</fullName>
    </submittedName>
</protein>
<gene>
    <name evidence="1" type="ORF">FGIG_07162</name>
</gene>
<sequence>MRIRLTLQSCSNQPAGPLCELFSLSLGVGRVLEEWKTYVVFPVFKPESQNYCPVVLIMVVSKGTVIDTTLNMVFRGVICRSCQANLIKAMKLFTKAIDKGSYGCHLTRLLKGLRSDKSFRDSGKVSQLRIRESFVAWLLHCLCSSTS</sequence>